<dbReference type="Proteomes" id="UP001162483">
    <property type="component" value="Unassembled WGS sequence"/>
</dbReference>
<proteinExistence type="predicted"/>
<evidence type="ECO:0000313" key="1">
    <source>
        <dbReference type="EMBL" id="CAI9544744.1"/>
    </source>
</evidence>
<sequence length="126" mass="14021">FKSGVLIRGLLYTEFPSEFPLTSGSLSECPLTLGIPIRVPPYIRFPHQSAPLHQVAPSVCPLTSGVPIRVPPYIRCPIRVAPYMDCPIRVYIRVPPYIRCPYQSAPLHQRSPSEYPLTSGAPIRVP</sequence>
<comment type="caution">
    <text evidence="1">The sequence shown here is derived from an EMBL/GenBank/DDBJ whole genome shotgun (WGS) entry which is preliminary data.</text>
</comment>
<evidence type="ECO:0000313" key="2">
    <source>
        <dbReference type="Proteomes" id="UP001162483"/>
    </source>
</evidence>
<protein>
    <submittedName>
        <fullName evidence="1">Uncharacterized protein</fullName>
    </submittedName>
</protein>
<dbReference type="EMBL" id="CATNWA010003184">
    <property type="protein sequence ID" value="CAI9544744.1"/>
    <property type="molecule type" value="Genomic_DNA"/>
</dbReference>
<reference evidence="1" key="1">
    <citation type="submission" date="2023-05" db="EMBL/GenBank/DDBJ databases">
        <authorList>
            <person name="Stuckert A."/>
        </authorList>
    </citation>
    <scope>NUCLEOTIDE SEQUENCE</scope>
</reference>
<feature type="non-terminal residue" evidence="1">
    <location>
        <position position="1"/>
    </location>
</feature>
<accession>A0ABN9BAX1</accession>
<gene>
    <name evidence="1" type="ORF">SPARVUS_LOCUS2534697</name>
</gene>
<name>A0ABN9BAX1_9NEOB</name>
<keyword evidence="2" id="KW-1185">Reference proteome</keyword>
<organism evidence="1 2">
    <name type="scientific">Staurois parvus</name>
    <dbReference type="NCBI Taxonomy" id="386267"/>
    <lineage>
        <taxon>Eukaryota</taxon>
        <taxon>Metazoa</taxon>
        <taxon>Chordata</taxon>
        <taxon>Craniata</taxon>
        <taxon>Vertebrata</taxon>
        <taxon>Euteleostomi</taxon>
        <taxon>Amphibia</taxon>
        <taxon>Batrachia</taxon>
        <taxon>Anura</taxon>
        <taxon>Neobatrachia</taxon>
        <taxon>Ranoidea</taxon>
        <taxon>Ranidae</taxon>
        <taxon>Staurois</taxon>
    </lineage>
</organism>
<feature type="non-terminal residue" evidence="1">
    <location>
        <position position="126"/>
    </location>
</feature>